<proteinExistence type="predicted"/>
<comment type="caution">
    <text evidence="3">The sequence shown here is derived from an EMBL/GenBank/DDBJ whole genome shotgun (WGS) entry which is preliminary data.</text>
</comment>
<dbReference type="GO" id="GO:0016791">
    <property type="term" value="F:phosphatase activity"/>
    <property type="evidence" value="ECO:0007669"/>
    <property type="project" value="UniProtKB-ARBA"/>
</dbReference>
<dbReference type="InterPro" id="IPR050561">
    <property type="entry name" value="PTP"/>
</dbReference>
<dbReference type="EMBL" id="QUAK01000087">
    <property type="protein sequence ID" value="RFU85612.1"/>
    <property type="molecule type" value="Genomic_DNA"/>
</dbReference>
<name>A0A372M3W5_9ACTN</name>
<dbReference type="InterPro" id="IPR057023">
    <property type="entry name" value="PTP-SAK"/>
</dbReference>
<dbReference type="Gene3D" id="3.90.190.10">
    <property type="entry name" value="Protein tyrosine phosphatase superfamily"/>
    <property type="match status" value="1"/>
</dbReference>
<dbReference type="InterPro" id="IPR000387">
    <property type="entry name" value="Tyr_Pase_dom"/>
</dbReference>
<evidence type="ECO:0000259" key="2">
    <source>
        <dbReference type="PROSITE" id="PS50056"/>
    </source>
</evidence>
<feature type="domain" description="Tyrosine specific protein phosphatases" evidence="2">
    <location>
        <begin position="71"/>
        <end position="126"/>
    </location>
</feature>
<dbReference type="SUPFAM" id="SSF52799">
    <property type="entry name" value="(Phosphotyrosine protein) phosphatases II"/>
    <property type="match status" value="1"/>
</dbReference>
<keyword evidence="4" id="KW-1185">Reference proteome</keyword>
<dbReference type="PANTHER" id="PTHR23339">
    <property type="entry name" value="TYROSINE SPECIFIC PROTEIN PHOSPHATASE AND DUAL SPECIFICITY PROTEIN PHOSPHATASE"/>
    <property type="match status" value="1"/>
</dbReference>
<reference evidence="3 4" key="1">
    <citation type="submission" date="2018-08" db="EMBL/GenBank/DDBJ databases">
        <title>Isolation, diversity and antifungal activity of Actinobacteria from wheat.</title>
        <authorList>
            <person name="Han C."/>
        </authorList>
    </citation>
    <scope>NUCLEOTIDE SEQUENCE [LARGE SCALE GENOMIC DNA]</scope>
    <source>
        <strain evidence="3 4">NEAU-YY421</strain>
    </source>
</reference>
<dbReference type="Pfam" id="PF22784">
    <property type="entry name" value="PTP-SAK"/>
    <property type="match status" value="1"/>
</dbReference>
<protein>
    <submittedName>
        <fullName evidence="3">Protein phosphatase</fullName>
    </submittedName>
</protein>
<dbReference type="AlphaFoldDB" id="A0A372M3W5"/>
<dbReference type="RefSeq" id="WP_128556714.1">
    <property type="nucleotide sequence ID" value="NZ_QUAK01000087.1"/>
</dbReference>
<gene>
    <name evidence="3" type="ORF">DY218_16070</name>
</gene>
<dbReference type="OrthoDB" id="2629679at2"/>
<accession>A0A372M3W5</accession>
<dbReference type="Proteomes" id="UP000263094">
    <property type="component" value="Unassembled WGS sequence"/>
</dbReference>
<sequence>MTTLWDRDAPGVMELPSGAMVRGRGLRHPLPTGPQPTFSVTLLGKEPPPADWETRWIRWPDFRLPADPAQVRTVLTEALRRAPAERVEIACGGGIGRTGTALACLAVLDGVPPEDAVAYVRRHYHGHAVETPWQRRYVRNFAPESADGGSGTPPTAR</sequence>
<dbReference type="PROSITE" id="PS50056">
    <property type="entry name" value="TYR_PHOSPHATASE_2"/>
    <property type="match status" value="1"/>
</dbReference>
<evidence type="ECO:0000256" key="1">
    <source>
        <dbReference type="ARBA" id="ARBA00022801"/>
    </source>
</evidence>
<evidence type="ECO:0000313" key="3">
    <source>
        <dbReference type="EMBL" id="RFU85612.1"/>
    </source>
</evidence>
<keyword evidence="1" id="KW-0378">Hydrolase</keyword>
<evidence type="ECO:0000313" key="4">
    <source>
        <dbReference type="Proteomes" id="UP000263094"/>
    </source>
</evidence>
<dbReference type="InterPro" id="IPR029021">
    <property type="entry name" value="Prot-tyrosine_phosphatase-like"/>
</dbReference>
<organism evidence="3 4">
    <name type="scientific">Streptomyces triticagri</name>
    <dbReference type="NCBI Taxonomy" id="2293568"/>
    <lineage>
        <taxon>Bacteria</taxon>
        <taxon>Bacillati</taxon>
        <taxon>Actinomycetota</taxon>
        <taxon>Actinomycetes</taxon>
        <taxon>Kitasatosporales</taxon>
        <taxon>Streptomycetaceae</taxon>
        <taxon>Streptomyces</taxon>
    </lineage>
</organism>